<feature type="region of interest" description="Disordered" evidence="1">
    <location>
        <begin position="22"/>
        <end position="41"/>
    </location>
</feature>
<evidence type="ECO:0000313" key="2">
    <source>
        <dbReference type="EMBL" id="TNM58158.1"/>
    </source>
</evidence>
<sequence length="453" mass="50606">MAHYSSFSQGNRAAVRKKLRSLKLQGTSETPRERHSSHRTKLVRIRGLALNPPTGNDPIEVCVNIQSDWDMIYKTPSIHVKCSVESCDTLLTAKRMSRSGLRFFAVRSGGCSHNLVEMPVGREEVAQDPSKLAGGGGPEGEEHLWIKGRLFKIARKLGVQAVVEHSLTRADVFLPERKLVLEYQRWATDFRNRTAQRASAGAKDTVWMFPWQPPGAPQTKAVKEFNREVFQHGGIYVAVRNKDARQVLERPWENSAQERTARLYASGSIAMFDQKLGTLVRKELSLATVLSQIINRERVLARVPVLTKSSGQMMIASVWVLHNDLRRADAAQTNRQLKATSVSNSATTPAVPKVTKPTRRPIQEVSGESESTGEPTRDCTSIERESAHNSGEPYNLPNCPGPTLTEQNAQVESAQIRPPRVTDAELSEQIPVDASPPTRRPWWKAVADWLREM</sequence>
<evidence type="ECO:0000313" key="3">
    <source>
        <dbReference type="Proteomes" id="UP000314223"/>
    </source>
</evidence>
<feature type="compositionally biased region" description="Polar residues" evidence="1">
    <location>
        <begin position="404"/>
        <end position="413"/>
    </location>
</feature>
<reference evidence="2 3" key="1">
    <citation type="submission" date="2019-06" db="EMBL/GenBank/DDBJ databases">
        <authorList>
            <person name="Mardanova A.M."/>
            <person name="Pudova D.S."/>
            <person name="Shagimardanova E.I."/>
            <person name="Gogoleva N.E."/>
            <person name="Lutfullin M.T."/>
            <person name="Hadieva G.F."/>
            <person name="Sharipova M.R."/>
        </authorList>
    </citation>
    <scope>NUCLEOTIDE SEQUENCE [LARGE SCALE GENOMIC DNA]</scope>
    <source>
        <strain evidence="2 3">MG-1</strain>
    </source>
</reference>
<evidence type="ECO:0000256" key="1">
    <source>
        <dbReference type="SAM" id="MobiDB-lite"/>
    </source>
</evidence>
<feature type="compositionally biased region" description="Polar residues" evidence="1">
    <location>
        <begin position="335"/>
        <end position="345"/>
    </location>
</feature>
<organism evidence="2 3">
    <name type="scientific">Brevibacterium sediminis</name>
    <dbReference type="NCBI Taxonomy" id="1857024"/>
    <lineage>
        <taxon>Bacteria</taxon>
        <taxon>Bacillati</taxon>
        <taxon>Actinomycetota</taxon>
        <taxon>Actinomycetes</taxon>
        <taxon>Micrococcales</taxon>
        <taxon>Brevibacteriaceae</taxon>
        <taxon>Brevibacterium</taxon>
    </lineage>
</organism>
<feature type="compositionally biased region" description="Low complexity" evidence="1">
    <location>
        <begin position="346"/>
        <end position="355"/>
    </location>
</feature>
<dbReference type="RefSeq" id="WP_139467264.1">
    <property type="nucleotide sequence ID" value="NZ_VDMQ01000001.1"/>
</dbReference>
<dbReference type="Proteomes" id="UP000314223">
    <property type="component" value="Unassembled WGS sequence"/>
</dbReference>
<dbReference type="AlphaFoldDB" id="A0A5C4X9F2"/>
<protein>
    <submittedName>
        <fullName evidence="2">Uncharacterized protein</fullName>
    </submittedName>
</protein>
<comment type="caution">
    <text evidence="2">The sequence shown here is derived from an EMBL/GenBank/DDBJ whole genome shotgun (WGS) entry which is preliminary data.</text>
</comment>
<feature type="region of interest" description="Disordered" evidence="1">
    <location>
        <begin position="335"/>
        <end position="435"/>
    </location>
</feature>
<proteinExistence type="predicted"/>
<gene>
    <name evidence="2" type="ORF">FHQ09_02490</name>
</gene>
<name>A0A5C4X9F2_9MICO</name>
<accession>A0A5C4X9F2</accession>
<feature type="compositionally biased region" description="Basic and acidic residues" evidence="1">
    <location>
        <begin position="375"/>
        <end position="387"/>
    </location>
</feature>
<dbReference type="EMBL" id="VDMQ01000001">
    <property type="protein sequence ID" value="TNM58158.1"/>
    <property type="molecule type" value="Genomic_DNA"/>
</dbReference>